<comment type="caution">
    <text evidence="3">The sequence shown here is derived from an EMBL/GenBank/DDBJ whole genome shotgun (WGS) entry which is preliminary data.</text>
</comment>
<dbReference type="Proteomes" id="UP001549111">
    <property type="component" value="Unassembled WGS sequence"/>
</dbReference>
<keyword evidence="2" id="KW-1133">Transmembrane helix</keyword>
<feature type="transmembrane region" description="Helical" evidence="2">
    <location>
        <begin position="455"/>
        <end position="476"/>
    </location>
</feature>
<evidence type="ECO:0000313" key="3">
    <source>
        <dbReference type="EMBL" id="MET3604771.1"/>
    </source>
</evidence>
<organism evidence="3 4">
    <name type="scientific">Sphaerotilus sulfidivorans</name>
    <dbReference type="NCBI Taxonomy" id="639200"/>
    <lineage>
        <taxon>Bacteria</taxon>
        <taxon>Pseudomonadati</taxon>
        <taxon>Pseudomonadota</taxon>
        <taxon>Betaproteobacteria</taxon>
        <taxon>Burkholderiales</taxon>
        <taxon>Sphaerotilaceae</taxon>
        <taxon>Sphaerotilus</taxon>
    </lineage>
</organism>
<proteinExistence type="predicted"/>
<protein>
    <submittedName>
        <fullName evidence="3">Site-specific recombinase</fullName>
    </submittedName>
</protein>
<dbReference type="PIRSF" id="PIRSF015380">
    <property type="entry name" value="Site-sp_rcmb"/>
    <property type="match status" value="1"/>
</dbReference>
<accession>A0ABV2IPP2</accession>
<feature type="region of interest" description="Disordered" evidence="1">
    <location>
        <begin position="1"/>
        <end position="23"/>
    </location>
</feature>
<feature type="transmembrane region" description="Helical" evidence="2">
    <location>
        <begin position="615"/>
        <end position="643"/>
    </location>
</feature>
<gene>
    <name evidence="3" type="ORF">ABIC99_002592</name>
</gene>
<keyword evidence="2" id="KW-0472">Membrane</keyword>
<reference evidence="3 4" key="1">
    <citation type="submission" date="2024-06" db="EMBL/GenBank/DDBJ databases">
        <title>Genomic Encyclopedia of Type Strains, Phase IV (KMG-IV): sequencing the most valuable type-strain genomes for metagenomic binning, comparative biology and taxonomic classification.</title>
        <authorList>
            <person name="Goeker M."/>
        </authorList>
    </citation>
    <scope>NUCLEOTIDE SEQUENCE [LARGE SCALE GENOMIC DNA]</scope>
    <source>
        <strain evidence="3 4">D-501</strain>
    </source>
</reference>
<sequence length="689" mass="75790">MKGLLQTLRDWRSPSPSTDGDLGTLLEAADARAPRPERHLWLIRLAEWLRRPLGRQDTPADSTSDPAPLRRLRLMLDVLEAHPEHARRVRTLLQSIFGTLDATTLLADFGFSPRSGFSSELVERLRTRLLPATPDTGDLGQLFQMVLHDAGDAAWLEAIDEATLKRLGALLLDEPQTRHWRGALIDSVQMLASQIRAVALSAAIRPRLDPALLADRPFFQLAQSAAQLAEAEAAGDGGAQLQQIRYLRALLSTCRRAIDSVREHLEEHGVSVDIVFQVEQVHERIDRIEALLGCLASPAPARDWQWLLAQLARGVQGRRSLGRLFSHHYSMLARKVAERSAATGEHYITRNRAEWLDMLLRACGGGLVIAGTTLMKFAIGALGLSAFWGGFWAGMNYAVSFVMVQLLHWTVATKQPAMTAPAMAARLEHVGDSDAAIEDFVDEVAHLLRSQIAGIIGNLMTVMPVVVLLQAMAWLVQDAPLIADRTAHYALHNLTLLGPTLGFAAFTGVLLFASSLIAGWVENAFVFHRIDSAIAWNPGFVRWLGPERAQRWSRWWRANISGIAANVSLGLMLGIVPVLAAFFGLPIEVRHVTLSAGQIAAALGTLGVQVLQEPGFWWCVAAIPLTGMLNVLVSFLLAFRLALRSRGLKVRERSRIHAALRRRLRQAPASFLWPTAQVEQAAAGRVSDH</sequence>
<dbReference type="Pfam" id="PF10136">
    <property type="entry name" value="SpecificRecomb"/>
    <property type="match status" value="1"/>
</dbReference>
<evidence type="ECO:0000256" key="1">
    <source>
        <dbReference type="SAM" id="MobiDB-lite"/>
    </source>
</evidence>
<dbReference type="InterPro" id="IPR011385">
    <property type="entry name" value="Site-sp_rcmbase"/>
</dbReference>
<keyword evidence="4" id="KW-1185">Reference proteome</keyword>
<name>A0ABV2IPP2_9BURK</name>
<evidence type="ECO:0000256" key="2">
    <source>
        <dbReference type="SAM" id="Phobius"/>
    </source>
</evidence>
<feature type="transmembrane region" description="Helical" evidence="2">
    <location>
        <begin position="496"/>
        <end position="521"/>
    </location>
</feature>
<dbReference type="EMBL" id="JBEPLS010000009">
    <property type="protein sequence ID" value="MET3604771.1"/>
    <property type="molecule type" value="Genomic_DNA"/>
</dbReference>
<keyword evidence="2" id="KW-0812">Transmembrane</keyword>
<dbReference type="RefSeq" id="WP_244954383.1">
    <property type="nucleotide sequence ID" value="NZ_CP035708.1"/>
</dbReference>
<feature type="transmembrane region" description="Helical" evidence="2">
    <location>
        <begin position="563"/>
        <end position="585"/>
    </location>
</feature>
<evidence type="ECO:0000313" key="4">
    <source>
        <dbReference type="Proteomes" id="UP001549111"/>
    </source>
</evidence>